<name>A0A6N8F246_PAEMA</name>
<reference evidence="2 3" key="1">
    <citation type="submission" date="2019-11" db="EMBL/GenBank/DDBJ databases">
        <title>Draft genome sequences of five Paenibacillus species of dairy origin.</title>
        <authorList>
            <person name="Olajide A.M."/>
            <person name="Chen S."/>
            <person name="Lapointe G."/>
        </authorList>
    </citation>
    <scope>NUCLEOTIDE SEQUENCE [LARGE SCALE GENOMIC DNA]</scope>
    <source>
        <strain evidence="2 3">3CT49</strain>
    </source>
</reference>
<feature type="transmembrane region" description="Helical" evidence="1">
    <location>
        <begin position="44"/>
        <end position="67"/>
    </location>
</feature>
<gene>
    <name evidence="2" type="ORF">GNQ08_29650</name>
</gene>
<keyword evidence="1" id="KW-1133">Transmembrane helix</keyword>
<dbReference type="EMBL" id="WNZZ01000045">
    <property type="protein sequence ID" value="MUG26496.1"/>
    <property type="molecule type" value="Genomic_DNA"/>
</dbReference>
<dbReference type="Proteomes" id="UP000442469">
    <property type="component" value="Unassembled WGS sequence"/>
</dbReference>
<sequence>MDINEVWGIVANYISPELATVVVVCWIIGFVLKQTPRIPDWSIIYIVTAFSIVFALFLCGFTVQAIIQGILCGAFAVYGNQFIKQFKKSGSAKDV</sequence>
<keyword evidence="1" id="KW-0812">Transmembrane</keyword>
<dbReference type="Pfam" id="PF16079">
    <property type="entry name" value="Phage_holin_5_2"/>
    <property type="match status" value="1"/>
</dbReference>
<evidence type="ECO:0000313" key="3">
    <source>
        <dbReference type="Proteomes" id="UP000442469"/>
    </source>
</evidence>
<dbReference type="RefSeq" id="WP_155621490.1">
    <property type="nucleotide sequence ID" value="NZ_WNZZ01000045.1"/>
</dbReference>
<accession>A0A6N8F246</accession>
<organism evidence="2 3">
    <name type="scientific">Paenibacillus macerans</name>
    <name type="common">Bacillus macerans</name>
    <dbReference type="NCBI Taxonomy" id="44252"/>
    <lineage>
        <taxon>Bacteria</taxon>
        <taxon>Bacillati</taxon>
        <taxon>Bacillota</taxon>
        <taxon>Bacilli</taxon>
        <taxon>Bacillales</taxon>
        <taxon>Paenibacillaceae</taxon>
        <taxon>Paenibacillus</taxon>
    </lineage>
</organism>
<evidence type="ECO:0008006" key="4">
    <source>
        <dbReference type="Google" id="ProtNLM"/>
    </source>
</evidence>
<feature type="transmembrane region" description="Helical" evidence="1">
    <location>
        <begin position="6"/>
        <end position="32"/>
    </location>
</feature>
<protein>
    <recommendedName>
        <fullName evidence="4">Phage holin family protein</fullName>
    </recommendedName>
</protein>
<keyword evidence="1" id="KW-0472">Membrane</keyword>
<evidence type="ECO:0000256" key="1">
    <source>
        <dbReference type="SAM" id="Phobius"/>
    </source>
</evidence>
<dbReference type="InterPro" id="IPR032111">
    <property type="entry name" value="Clostridium_phage_holin"/>
</dbReference>
<evidence type="ECO:0000313" key="2">
    <source>
        <dbReference type="EMBL" id="MUG26496.1"/>
    </source>
</evidence>
<comment type="caution">
    <text evidence="2">The sequence shown here is derived from an EMBL/GenBank/DDBJ whole genome shotgun (WGS) entry which is preliminary data.</text>
</comment>
<dbReference type="AlphaFoldDB" id="A0A6N8F246"/>
<proteinExistence type="predicted"/>